<gene>
    <name evidence="2" type="ORF">AOZ06_43915</name>
</gene>
<accession>A0A0N9ICY4</accession>
<dbReference type="EMBL" id="CP012752">
    <property type="protein sequence ID" value="ALG12884.1"/>
    <property type="molecule type" value="Genomic_DNA"/>
</dbReference>
<proteinExistence type="predicted"/>
<evidence type="ECO:0000313" key="2">
    <source>
        <dbReference type="EMBL" id="ALG12884.1"/>
    </source>
</evidence>
<evidence type="ECO:0000256" key="1">
    <source>
        <dbReference type="SAM" id="MobiDB-lite"/>
    </source>
</evidence>
<dbReference type="RefSeq" id="WP_054294775.1">
    <property type="nucleotide sequence ID" value="NZ_CP012752.1"/>
</dbReference>
<name>A0A0N9ICY4_9PSEU</name>
<sequence>MDQGQLDARNAALRDQVEDMLTGLRKQTSDLKAAQEQATNATGQAQTPDGQVAVTVNANGVVTDVRFTSWALIRNTPDQLGKLVVRTIQAAAADARAKSDAALAPLRQNLPDLTDLFPDAPSLAALNTAPPPLPEPGSGPPAAPAAPARPRPQPRAEEPDDEPIGSIMQRGYR</sequence>
<organism evidence="2 3">
    <name type="scientific">Kibdelosporangium phytohabitans</name>
    <dbReference type="NCBI Taxonomy" id="860235"/>
    <lineage>
        <taxon>Bacteria</taxon>
        <taxon>Bacillati</taxon>
        <taxon>Actinomycetota</taxon>
        <taxon>Actinomycetes</taxon>
        <taxon>Pseudonocardiales</taxon>
        <taxon>Pseudonocardiaceae</taxon>
        <taxon>Kibdelosporangium</taxon>
    </lineage>
</organism>
<feature type="region of interest" description="Disordered" evidence="1">
    <location>
        <begin position="119"/>
        <end position="173"/>
    </location>
</feature>
<evidence type="ECO:0000313" key="3">
    <source>
        <dbReference type="Proteomes" id="UP000063699"/>
    </source>
</evidence>
<dbReference type="InterPro" id="IPR036894">
    <property type="entry name" value="YbaB-like_sf"/>
</dbReference>
<feature type="region of interest" description="Disordered" evidence="1">
    <location>
        <begin position="28"/>
        <end position="47"/>
    </location>
</feature>
<feature type="compositionally biased region" description="Polar residues" evidence="1">
    <location>
        <begin position="36"/>
        <end position="47"/>
    </location>
</feature>
<dbReference type="STRING" id="860235.AOZ06_43915"/>
<reference evidence="2 3" key="1">
    <citation type="submission" date="2015-07" db="EMBL/GenBank/DDBJ databases">
        <title>Genome sequencing of Kibdelosporangium phytohabitans.</title>
        <authorList>
            <person name="Qin S."/>
            <person name="Xing K."/>
        </authorList>
    </citation>
    <scope>NUCLEOTIDE SEQUENCE [LARGE SCALE GENOMIC DNA]</scope>
    <source>
        <strain evidence="2 3">KLBMP1111</strain>
    </source>
</reference>
<dbReference type="AlphaFoldDB" id="A0A0N9ICY4"/>
<dbReference type="InterPro" id="IPR004401">
    <property type="entry name" value="YbaB/EbfC"/>
</dbReference>
<dbReference type="Pfam" id="PF02575">
    <property type="entry name" value="YbaB_DNA_bd"/>
    <property type="match status" value="1"/>
</dbReference>
<dbReference type="Gene3D" id="3.30.1310.10">
    <property type="entry name" value="Nucleoid-associated protein YbaB-like domain"/>
    <property type="match status" value="1"/>
</dbReference>
<dbReference type="KEGG" id="kphy:AOZ06_43915"/>
<feature type="compositionally biased region" description="Pro residues" evidence="1">
    <location>
        <begin position="129"/>
        <end position="153"/>
    </location>
</feature>
<dbReference type="Proteomes" id="UP000063699">
    <property type="component" value="Chromosome"/>
</dbReference>
<protein>
    <submittedName>
        <fullName evidence="2">Uncharacterized protein</fullName>
    </submittedName>
</protein>
<keyword evidence="3" id="KW-1185">Reference proteome</keyword>
<dbReference type="SUPFAM" id="SSF82607">
    <property type="entry name" value="YbaB-like"/>
    <property type="match status" value="1"/>
</dbReference>
<dbReference type="GO" id="GO:0003677">
    <property type="term" value="F:DNA binding"/>
    <property type="evidence" value="ECO:0007669"/>
    <property type="project" value="InterPro"/>
</dbReference>
<dbReference type="OrthoDB" id="3696434at2"/>